<dbReference type="EMBL" id="CAJVPU010012863">
    <property type="protein sequence ID" value="CAG8627367.1"/>
    <property type="molecule type" value="Genomic_DNA"/>
</dbReference>
<evidence type="ECO:0000313" key="1">
    <source>
        <dbReference type="EMBL" id="CAG8627367.1"/>
    </source>
</evidence>
<evidence type="ECO:0000313" key="2">
    <source>
        <dbReference type="Proteomes" id="UP000789702"/>
    </source>
</evidence>
<gene>
    <name evidence="1" type="ORF">DHETER_LOCUS8262</name>
</gene>
<accession>A0ACA9N4A6</accession>
<reference evidence="1" key="1">
    <citation type="submission" date="2021-06" db="EMBL/GenBank/DDBJ databases">
        <authorList>
            <person name="Kallberg Y."/>
            <person name="Tangrot J."/>
            <person name="Rosling A."/>
        </authorList>
    </citation>
    <scope>NUCLEOTIDE SEQUENCE</scope>
    <source>
        <strain evidence="1">IL203A</strain>
    </source>
</reference>
<sequence length="174" mass="20047">ISPQNIYLWDEEEPENAVDLNPLIDTPVEINFDEFLQTETEIPLSAEEPTPAEVTIENHPNTNDLTLLVNDLKQTPAPSTRTITNPFARGTWKDQVDRILKFLSKPGQTRVSLNKKIEAYYYLGLLISKSNDPLEIKIFIQKAQSERKAKDTWKGALRIYELLMLWPKEIILQL</sequence>
<comment type="caution">
    <text evidence="1">The sequence shown here is derived from an EMBL/GenBank/DDBJ whole genome shotgun (WGS) entry which is preliminary data.</text>
</comment>
<feature type="non-terminal residue" evidence="1">
    <location>
        <position position="1"/>
    </location>
</feature>
<protein>
    <submittedName>
        <fullName evidence="1">16455_t:CDS:1</fullName>
    </submittedName>
</protein>
<keyword evidence="2" id="KW-1185">Reference proteome</keyword>
<name>A0ACA9N4A6_9GLOM</name>
<proteinExistence type="predicted"/>
<organism evidence="1 2">
    <name type="scientific">Dentiscutata heterogama</name>
    <dbReference type="NCBI Taxonomy" id="1316150"/>
    <lineage>
        <taxon>Eukaryota</taxon>
        <taxon>Fungi</taxon>
        <taxon>Fungi incertae sedis</taxon>
        <taxon>Mucoromycota</taxon>
        <taxon>Glomeromycotina</taxon>
        <taxon>Glomeromycetes</taxon>
        <taxon>Diversisporales</taxon>
        <taxon>Gigasporaceae</taxon>
        <taxon>Dentiscutata</taxon>
    </lineage>
</organism>
<dbReference type="Proteomes" id="UP000789702">
    <property type="component" value="Unassembled WGS sequence"/>
</dbReference>